<feature type="active site" evidence="9">
    <location>
        <position position="280"/>
    </location>
</feature>
<evidence type="ECO:0000256" key="4">
    <source>
        <dbReference type="ARBA" id="ARBA00022438"/>
    </source>
</evidence>
<gene>
    <name evidence="9" type="primary">pepA</name>
    <name evidence="11" type="ORF">IB75_01485</name>
</gene>
<sequence length="501" mass="54021">MNFHVTSGTPEKQRTAALVVGIYEDEKLSSYAQRIDKASEGYVSRLIKQGDFTGKKGQALLLFALPGVKAERVLLMGCGQKDKVTAKNLRQSWSGAVKALQACGATEAMICPLEAKPKDEELTQWARLIVETAEQALYRYEHTKSKKESLKKPLAKLTLLLDQRSQQPLAEQGIQQGQAIAKGVNLARDLGNLPGNICTPTYLADEARRLAKEYKSLKAKILEQAEMEKLGLGALLAVSRGSRQPPKLITLEYKGAPGKQKPIVLVGKGLTFDAGGISIKPGERMDEMKYDMCGGAGVLGTMQACAELELPLNVIAVVPSSENLPDGAANKPGDVLTSLSGQTIEVLNTDAEGRLILCDALTYSKRYRPDVVIDVATLTGACVIALGAHASGLLSNDQSLAEHLLAAGQTSDDRAWQLPLWDDYQQQLDSNFADMANIGGRGAGTITAACFLARFTEEFRWAHLDIAGTAWLSGKEKGATGRPVPLLTQYLIQRAQEAKTS</sequence>
<dbReference type="CDD" id="cd00433">
    <property type="entry name" value="Peptidase_M17"/>
    <property type="match status" value="1"/>
</dbReference>
<proteinExistence type="inferred from homology"/>
<dbReference type="HAMAP" id="MF_00181">
    <property type="entry name" value="Cytosol_peptidase_M17"/>
    <property type="match status" value="1"/>
</dbReference>
<dbReference type="EC" id="3.4.11.1" evidence="9"/>
<reference evidence="11 12" key="1">
    <citation type="submission" date="2014-07" db="EMBL/GenBank/DDBJ databases">
        <title>Comparative analysis of Nitrosococcus oceani genome inventories of strains from Pacific and Atlantic gyres.</title>
        <authorList>
            <person name="Lim C.K."/>
            <person name="Wang L."/>
            <person name="Sayavedra-Soto L.A."/>
            <person name="Klotz M.G."/>
        </authorList>
    </citation>
    <scope>NUCLEOTIDE SEQUENCE [LARGE SCALE GENOMIC DNA]</scope>
    <source>
        <strain evidence="11 12">C-27</strain>
    </source>
</reference>
<dbReference type="PANTHER" id="PTHR11963">
    <property type="entry name" value="LEUCINE AMINOPEPTIDASE-RELATED"/>
    <property type="match status" value="1"/>
</dbReference>
<feature type="binding site" evidence="9">
    <location>
        <position position="352"/>
    </location>
    <ligand>
        <name>Mn(2+)</name>
        <dbReference type="ChEBI" id="CHEBI:29035"/>
        <label>1</label>
    </ligand>
</feature>
<dbReference type="Gene3D" id="3.40.630.10">
    <property type="entry name" value="Zn peptidases"/>
    <property type="match status" value="1"/>
</dbReference>
<dbReference type="SUPFAM" id="SSF53187">
    <property type="entry name" value="Zn-dependent exopeptidases"/>
    <property type="match status" value="1"/>
</dbReference>
<feature type="binding site" evidence="9">
    <location>
        <position position="268"/>
    </location>
    <ligand>
        <name>Mn(2+)</name>
        <dbReference type="ChEBI" id="CHEBI:29035"/>
        <label>2</label>
    </ligand>
</feature>
<feature type="domain" description="Cytosol aminopeptidase" evidence="10">
    <location>
        <begin position="348"/>
        <end position="355"/>
    </location>
</feature>
<dbReference type="SUPFAM" id="SSF52949">
    <property type="entry name" value="Macro domain-like"/>
    <property type="match status" value="1"/>
</dbReference>
<evidence type="ECO:0000256" key="8">
    <source>
        <dbReference type="ARBA" id="ARBA00023211"/>
    </source>
</evidence>
<comment type="caution">
    <text evidence="11">The sequence shown here is derived from an EMBL/GenBank/DDBJ whole genome shotgun (WGS) entry which is preliminary data.</text>
</comment>
<feature type="binding site" evidence="9">
    <location>
        <position position="352"/>
    </location>
    <ligand>
        <name>Mn(2+)</name>
        <dbReference type="ChEBI" id="CHEBI:29035"/>
        <label>2</label>
    </ligand>
</feature>
<dbReference type="InterPro" id="IPR000819">
    <property type="entry name" value="Peptidase_M17_C"/>
</dbReference>
<dbReference type="GO" id="GO:0006508">
    <property type="term" value="P:proteolysis"/>
    <property type="evidence" value="ECO:0007669"/>
    <property type="project" value="UniProtKB-KW"/>
</dbReference>
<feature type="binding site" evidence="9">
    <location>
        <position position="273"/>
    </location>
    <ligand>
        <name>Mn(2+)</name>
        <dbReference type="ChEBI" id="CHEBI:29035"/>
        <label>1</label>
    </ligand>
</feature>
<keyword evidence="4 9" id="KW-0031">Aminopeptidase</keyword>
<evidence type="ECO:0000259" key="10">
    <source>
        <dbReference type="PROSITE" id="PS00631"/>
    </source>
</evidence>
<dbReference type="PANTHER" id="PTHR11963:SF23">
    <property type="entry name" value="CYTOSOL AMINOPEPTIDASE"/>
    <property type="match status" value="1"/>
</dbReference>
<comment type="catalytic activity">
    <reaction evidence="2 9">
        <text>Release of an N-terminal amino acid, preferentially leucine, but not glutamic or aspartic acids.</text>
        <dbReference type="EC" id="3.4.11.10"/>
    </reaction>
</comment>
<name>A0A0E2Z5Y5_9GAMM</name>
<feature type="binding site" evidence="9">
    <location>
        <position position="291"/>
    </location>
    <ligand>
        <name>Mn(2+)</name>
        <dbReference type="ChEBI" id="CHEBI:29035"/>
        <label>2</label>
    </ligand>
</feature>
<comment type="catalytic activity">
    <reaction evidence="1 9">
        <text>Release of an N-terminal amino acid, Xaa-|-Yaa-, in which Xaa is preferably Leu, but may be other amino acids including Pro although not Arg or Lys, and Yaa may be Pro. Amino acid amides and methyl esters are also readily hydrolyzed, but rates on arylamides are exceedingly low.</text>
        <dbReference type="EC" id="3.4.11.1"/>
    </reaction>
</comment>
<dbReference type="AlphaFoldDB" id="A0A0E2Z5Y5"/>
<dbReference type="InterPro" id="IPR008283">
    <property type="entry name" value="Peptidase_M17_N"/>
</dbReference>
<accession>A0A0E2Z5Y5</accession>
<keyword evidence="6 9" id="KW-0479">Metal-binding</keyword>
<dbReference type="PROSITE" id="PS00631">
    <property type="entry name" value="CYTOSOL_AP"/>
    <property type="match status" value="1"/>
</dbReference>
<dbReference type="FunFam" id="3.40.630.10:FF:000004">
    <property type="entry name" value="Probable cytosol aminopeptidase"/>
    <property type="match status" value="1"/>
</dbReference>
<dbReference type="NCBIfam" id="NF002073">
    <property type="entry name" value="PRK00913.1-2"/>
    <property type="match status" value="1"/>
</dbReference>
<comment type="subcellular location">
    <subcellularLocation>
        <location evidence="9">Cytoplasm</location>
    </subcellularLocation>
</comment>
<comment type="similarity">
    <text evidence="3 9">Belongs to the peptidase M17 family.</text>
</comment>
<evidence type="ECO:0000256" key="7">
    <source>
        <dbReference type="ARBA" id="ARBA00022801"/>
    </source>
</evidence>
<dbReference type="Pfam" id="PF02789">
    <property type="entry name" value="Peptidase_M17_N"/>
    <property type="match status" value="1"/>
</dbReference>
<dbReference type="Proteomes" id="UP000028839">
    <property type="component" value="Unassembled WGS sequence"/>
</dbReference>
<dbReference type="EC" id="3.4.11.10" evidence="9"/>
<evidence type="ECO:0000313" key="11">
    <source>
        <dbReference type="EMBL" id="KFI20771.1"/>
    </source>
</evidence>
<protein>
    <recommendedName>
        <fullName evidence="9">Probable cytosol aminopeptidase</fullName>
        <ecNumber evidence="9">3.4.11.1</ecNumber>
    </recommendedName>
    <alternativeName>
        <fullName evidence="9">Leucine aminopeptidase</fullName>
        <shortName evidence="9">LAP</shortName>
        <ecNumber evidence="9">3.4.11.10</ecNumber>
    </alternativeName>
    <alternativeName>
        <fullName evidence="9">Leucyl aminopeptidase</fullName>
    </alternativeName>
</protein>
<keyword evidence="7 9" id="KW-0378">Hydrolase</keyword>
<dbReference type="SMR" id="A0A0E2Z5Y5"/>
<evidence type="ECO:0000256" key="3">
    <source>
        <dbReference type="ARBA" id="ARBA00009528"/>
    </source>
</evidence>
<comment type="function">
    <text evidence="9">Presumably involved in the processing and regular turnover of intracellular proteins. Catalyzes the removal of unsubstituted N-terminal amino acids from various peptides.</text>
</comment>
<dbReference type="InterPro" id="IPR023042">
    <property type="entry name" value="Peptidase_M17_leu_NH2_pept"/>
</dbReference>
<evidence type="ECO:0000256" key="5">
    <source>
        <dbReference type="ARBA" id="ARBA00022670"/>
    </source>
</evidence>
<dbReference type="InterPro" id="IPR043472">
    <property type="entry name" value="Macro_dom-like"/>
</dbReference>
<dbReference type="HOGENOM" id="CLU_013734_2_2_6"/>
<evidence type="ECO:0000256" key="2">
    <source>
        <dbReference type="ARBA" id="ARBA00000967"/>
    </source>
</evidence>
<dbReference type="Pfam" id="PF00883">
    <property type="entry name" value="Peptidase_M17"/>
    <property type="match status" value="1"/>
</dbReference>
<evidence type="ECO:0000256" key="1">
    <source>
        <dbReference type="ARBA" id="ARBA00000135"/>
    </source>
</evidence>
<evidence type="ECO:0000256" key="9">
    <source>
        <dbReference type="HAMAP-Rule" id="MF_00181"/>
    </source>
</evidence>
<feature type="binding site" evidence="9">
    <location>
        <position position="350"/>
    </location>
    <ligand>
        <name>Mn(2+)</name>
        <dbReference type="ChEBI" id="CHEBI:29035"/>
        <label>1</label>
    </ligand>
</feature>
<feature type="binding site" evidence="9">
    <location>
        <position position="273"/>
    </location>
    <ligand>
        <name>Mn(2+)</name>
        <dbReference type="ChEBI" id="CHEBI:29035"/>
        <label>2</label>
    </ligand>
</feature>
<dbReference type="GO" id="GO:0005737">
    <property type="term" value="C:cytoplasm"/>
    <property type="evidence" value="ECO:0007669"/>
    <property type="project" value="UniProtKB-SubCell"/>
</dbReference>
<dbReference type="GO" id="GO:0070006">
    <property type="term" value="F:metalloaminopeptidase activity"/>
    <property type="evidence" value="ECO:0007669"/>
    <property type="project" value="InterPro"/>
</dbReference>
<dbReference type="InterPro" id="IPR011356">
    <property type="entry name" value="Leucine_aapep/pepB"/>
</dbReference>
<dbReference type="NCBIfam" id="NF002074">
    <property type="entry name" value="PRK00913.1-4"/>
    <property type="match status" value="1"/>
</dbReference>
<evidence type="ECO:0000256" key="6">
    <source>
        <dbReference type="ARBA" id="ARBA00022723"/>
    </source>
</evidence>
<dbReference type="Gene3D" id="3.40.220.10">
    <property type="entry name" value="Leucine Aminopeptidase, subunit E, domain 1"/>
    <property type="match status" value="1"/>
</dbReference>
<feature type="active site" evidence="9">
    <location>
        <position position="354"/>
    </location>
</feature>
<dbReference type="PRINTS" id="PR00481">
    <property type="entry name" value="LAMNOPPTDASE"/>
</dbReference>
<dbReference type="EMBL" id="JPGN01000009">
    <property type="protein sequence ID" value="KFI20771.1"/>
    <property type="molecule type" value="Genomic_DNA"/>
</dbReference>
<keyword evidence="8 9" id="KW-0464">Manganese</keyword>
<dbReference type="OrthoDB" id="9809354at2"/>
<keyword evidence="5 9" id="KW-0645">Protease</keyword>
<comment type="cofactor">
    <cofactor evidence="9">
        <name>Mn(2+)</name>
        <dbReference type="ChEBI" id="CHEBI:29035"/>
    </cofactor>
    <text evidence="9">Binds 2 manganese ions per subunit.</text>
</comment>
<keyword evidence="9" id="KW-0963">Cytoplasm</keyword>
<organism evidence="11 12">
    <name type="scientific">Nitrosococcus oceani C-27</name>
    <dbReference type="NCBI Taxonomy" id="314279"/>
    <lineage>
        <taxon>Bacteria</taxon>
        <taxon>Pseudomonadati</taxon>
        <taxon>Pseudomonadota</taxon>
        <taxon>Gammaproteobacteria</taxon>
        <taxon>Chromatiales</taxon>
        <taxon>Chromatiaceae</taxon>
        <taxon>Nitrosococcus</taxon>
    </lineage>
</organism>
<evidence type="ECO:0000313" key="12">
    <source>
        <dbReference type="Proteomes" id="UP000028839"/>
    </source>
</evidence>
<dbReference type="GO" id="GO:0030145">
    <property type="term" value="F:manganese ion binding"/>
    <property type="evidence" value="ECO:0007669"/>
    <property type="project" value="UniProtKB-UniRule"/>
</dbReference>
<dbReference type="NCBIfam" id="NF002077">
    <property type="entry name" value="PRK00913.2-4"/>
    <property type="match status" value="1"/>
</dbReference>